<evidence type="ECO:0000256" key="11">
    <source>
        <dbReference type="RuleBase" id="RU003691"/>
    </source>
</evidence>
<feature type="binding site" evidence="9">
    <location>
        <position position="55"/>
    </location>
    <ligand>
        <name>FAD</name>
        <dbReference type="ChEBI" id="CHEBI:57692"/>
    </ligand>
</feature>
<dbReference type="PIRSF" id="PIRSF000350">
    <property type="entry name" value="Mercury_reductase_MerA"/>
    <property type="match status" value="1"/>
</dbReference>
<dbReference type="OrthoDB" id="361797at2759"/>
<dbReference type="AlphaFoldDB" id="L8GWY6"/>
<keyword evidence="6" id="KW-1015">Disulfide bond</keyword>
<dbReference type="Gene3D" id="3.50.50.60">
    <property type="entry name" value="FAD/NAD(P)-binding domain"/>
    <property type="match status" value="2"/>
</dbReference>
<protein>
    <submittedName>
        <fullName evidence="14">Dihydrolipoamide dehydrogenase</fullName>
    </submittedName>
</protein>
<keyword evidence="15" id="KW-1185">Reference proteome</keyword>
<feature type="binding site" evidence="9">
    <location>
        <position position="270"/>
    </location>
    <ligand>
        <name>NAD(+)</name>
        <dbReference type="ChEBI" id="CHEBI:57540"/>
    </ligand>
</feature>
<evidence type="ECO:0000313" key="15">
    <source>
        <dbReference type="Proteomes" id="UP000011083"/>
    </source>
</evidence>
<accession>L8GWY6</accession>
<dbReference type="STRING" id="1257118.L8GWY6"/>
<dbReference type="Pfam" id="PF07992">
    <property type="entry name" value="Pyr_redox_2"/>
    <property type="match status" value="1"/>
</dbReference>
<keyword evidence="3 9" id="KW-0274">FAD</keyword>
<reference evidence="14 15" key="1">
    <citation type="journal article" date="2013" name="Genome Biol.">
        <title>Genome of Acanthamoeba castellanii highlights extensive lateral gene transfer and early evolution of tyrosine kinase signaling.</title>
        <authorList>
            <person name="Clarke M."/>
            <person name="Lohan A.J."/>
            <person name="Liu B."/>
            <person name="Lagkouvardos I."/>
            <person name="Roy S."/>
            <person name="Zafar N."/>
            <person name="Bertelli C."/>
            <person name="Schilde C."/>
            <person name="Kianianmomeni A."/>
            <person name="Burglin T.R."/>
            <person name="Frech C."/>
            <person name="Turcotte B."/>
            <person name="Kopec K.O."/>
            <person name="Synnott J.M."/>
            <person name="Choo C."/>
            <person name="Paponov I."/>
            <person name="Finkler A."/>
            <person name="Soon Heng Tan C."/>
            <person name="Hutchins A.P."/>
            <person name="Weinmeier T."/>
            <person name="Rattei T."/>
            <person name="Chu J.S."/>
            <person name="Gimenez G."/>
            <person name="Irimia M."/>
            <person name="Rigden D.J."/>
            <person name="Fitzpatrick D.A."/>
            <person name="Lorenzo-Morales J."/>
            <person name="Bateman A."/>
            <person name="Chiu C.H."/>
            <person name="Tang P."/>
            <person name="Hegemann P."/>
            <person name="Fromm H."/>
            <person name="Raoult D."/>
            <person name="Greub G."/>
            <person name="Miranda-Saavedra D."/>
            <person name="Chen N."/>
            <person name="Nash P."/>
            <person name="Ginger M.L."/>
            <person name="Horn M."/>
            <person name="Schaap P."/>
            <person name="Caler L."/>
            <person name="Loftus B."/>
        </authorList>
    </citation>
    <scope>NUCLEOTIDE SEQUENCE [LARGE SCALE GENOMIC DNA]</scope>
    <source>
        <strain evidence="14 15">Neff</strain>
    </source>
</reference>
<dbReference type="GeneID" id="14918130"/>
<evidence type="ECO:0000259" key="13">
    <source>
        <dbReference type="Pfam" id="PF07992"/>
    </source>
</evidence>
<evidence type="ECO:0000256" key="6">
    <source>
        <dbReference type="ARBA" id="ARBA00023157"/>
    </source>
</evidence>
<dbReference type="Pfam" id="PF02852">
    <property type="entry name" value="Pyr_redox_dim"/>
    <property type="match status" value="1"/>
</dbReference>
<evidence type="ECO:0000256" key="10">
    <source>
        <dbReference type="PIRSR" id="PIRSR000350-4"/>
    </source>
</evidence>
<dbReference type="Gene3D" id="3.30.390.30">
    <property type="match status" value="1"/>
</dbReference>
<dbReference type="GO" id="GO:0050660">
    <property type="term" value="F:flavin adenine dinucleotide binding"/>
    <property type="evidence" value="ECO:0007669"/>
    <property type="project" value="TreeGrafter"/>
</dbReference>
<feature type="domain" description="Pyridine nucleotide-disulphide oxidoreductase dimerisation" evidence="12">
    <location>
        <begin position="350"/>
        <end position="458"/>
    </location>
</feature>
<dbReference type="OMA" id="NSFGTHV"/>
<dbReference type="InterPro" id="IPR016156">
    <property type="entry name" value="FAD/NAD-linked_Rdtase_dimer_sf"/>
</dbReference>
<evidence type="ECO:0000256" key="8">
    <source>
        <dbReference type="PIRSR" id="PIRSR000350-2"/>
    </source>
</evidence>
<dbReference type="InterPro" id="IPR012999">
    <property type="entry name" value="Pyr_OxRdtase_I_AS"/>
</dbReference>
<feature type="disulfide bond" description="Redox-active" evidence="10">
    <location>
        <begin position="46"/>
        <end position="51"/>
    </location>
</feature>
<feature type="active site" description="Proton acceptor" evidence="8">
    <location>
        <position position="448"/>
    </location>
</feature>
<evidence type="ECO:0000256" key="3">
    <source>
        <dbReference type="ARBA" id="ARBA00022827"/>
    </source>
</evidence>
<dbReference type="Proteomes" id="UP000011083">
    <property type="component" value="Unassembled WGS sequence"/>
</dbReference>
<keyword evidence="4 11" id="KW-0560">Oxidoreductase</keyword>
<dbReference type="InterPro" id="IPR001100">
    <property type="entry name" value="Pyr_nuc-diS_OxRdtase"/>
</dbReference>
<dbReference type="GO" id="GO:0004148">
    <property type="term" value="F:dihydrolipoyl dehydrogenase (NADH) activity"/>
    <property type="evidence" value="ECO:0007669"/>
    <property type="project" value="TreeGrafter"/>
</dbReference>
<dbReference type="PRINTS" id="PR00411">
    <property type="entry name" value="PNDRDTASEI"/>
</dbReference>
<evidence type="ECO:0000256" key="1">
    <source>
        <dbReference type="ARBA" id="ARBA00007532"/>
    </source>
</evidence>
<feature type="binding site" evidence="9">
    <location>
        <begin position="181"/>
        <end position="188"/>
    </location>
    <ligand>
        <name>NAD(+)</name>
        <dbReference type="ChEBI" id="CHEBI:57540"/>
    </ligand>
</feature>
<organism evidence="14 15">
    <name type="scientific">Acanthamoeba castellanii (strain ATCC 30010 / Neff)</name>
    <dbReference type="NCBI Taxonomy" id="1257118"/>
    <lineage>
        <taxon>Eukaryota</taxon>
        <taxon>Amoebozoa</taxon>
        <taxon>Discosea</taxon>
        <taxon>Longamoebia</taxon>
        <taxon>Centramoebida</taxon>
        <taxon>Acanthamoebidae</taxon>
        <taxon>Acanthamoeba</taxon>
    </lineage>
</organism>
<sequence length="480" mass="52955">MASRTRKEFDIVVVGSGAGLTGIAVPSARNGLRVCLIEEGPLGGTCLNRGCIPSKMLLHPAEVAQEMEECQKLHLRTHGVERHHQALVEEVCNHIDKAAENWKPKVEEHGIHLIQDHVTFVDKRVLRVESTGEEITAPKIFIACGARPAAPPIDGLESTPYITYVEALRMTKKPKSACVIGGGYIGAELAFFLHEMGIKVTVLDSKANLADREDEDVAEEFMKVFTSIVDVKPEVNITKVRHNDGTFTVEYGDDQKTHTIEAEQLLVATGVQANCDKLQVEKTGVELTEQGMIKADECLRTTCEGVWALGDCVGNFMFRHSANFEAEYLLRSAALPKDTSKQQPIDYAPMPHAVFSYPQMSGVGKTEQELKEEGTGYIKGVALYSKTPMGMALRAKHGFAKVLVDKASRKVLGFHVIGSDASKLVHEVIPVMTMGGKLDDILKCIHIHPAMNEVVRDAFREARDAFLEQRLDIPDDIRYK</sequence>
<dbReference type="InterPro" id="IPR036188">
    <property type="entry name" value="FAD/NAD-bd_sf"/>
</dbReference>
<dbReference type="SUPFAM" id="SSF51905">
    <property type="entry name" value="FAD/NAD(P)-binding domain"/>
    <property type="match status" value="1"/>
</dbReference>
<evidence type="ECO:0000313" key="14">
    <source>
        <dbReference type="EMBL" id="ELR17467.1"/>
    </source>
</evidence>
<dbReference type="EMBL" id="KB007974">
    <property type="protein sequence ID" value="ELR17467.1"/>
    <property type="molecule type" value="Genomic_DNA"/>
</dbReference>
<keyword evidence="9" id="KW-0547">Nucleotide-binding</keyword>
<keyword evidence="5 9" id="KW-0520">NAD</keyword>
<feature type="binding site" evidence="9">
    <location>
        <position position="311"/>
    </location>
    <ligand>
        <name>FAD</name>
        <dbReference type="ChEBI" id="CHEBI:57692"/>
    </ligand>
</feature>
<keyword evidence="2 11" id="KW-0285">Flavoprotein</keyword>
<dbReference type="InterPro" id="IPR004099">
    <property type="entry name" value="Pyr_nucl-diS_OxRdtase_dimer"/>
</dbReference>
<evidence type="ECO:0000259" key="12">
    <source>
        <dbReference type="Pfam" id="PF02852"/>
    </source>
</evidence>
<keyword evidence="7 11" id="KW-0676">Redox-active center</keyword>
<dbReference type="GO" id="GO:0006103">
    <property type="term" value="P:2-oxoglutarate metabolic process"/>
    <property type="evidence" value="ECO:0007669"/>
    <property type="project" value="TreeGrafter"/>
</dbReference>
<dbReference type="RefSeq" id="XP_004339480.1">
    <property type="nucleotide sequence ID" value="XM_004339432.1"/>
</dbReference>
<dbReference type="InterPro" id="IPR023753">
    <property type="entry name" value="FAD/NAD-binding_dom"/>
</dbReference>
<evidence type="ECO:0000256" key="9">
    <source>
        <dbReference type="PIRSR" id="PIRSR000350-3"/>
    </source>
</evidence>
<dbReference type="InterPro" id="IPR050151">
    <property type="entry name" value="Class-I_Pyr_Nuc-Dis_Oxidored"/>
</dbReference>
<proteinExistence type="inferred from homology"/>
<evidence type="ECO:0000256" key="2">
    <source>
        <dbReference type="ARBA" id="ARBA00022630"/>
    </source>
</evidence>
<feature type="binding site" evidence="9">
    <location>
        <begin position="317"/>
        <end position="320"/>
    </location>
    <ligand>
        <name>FAD</name>
        <dbReference type="ChEBI" id="CHEBI:57692"/>
    </ligand>
</feature>
<comment type="similarity">
    <text evidence="1 11">Belongs to the class-I pyridine nucleotide-disulfide oxidoreductase family.</text>
</comment>
<dbReference type="SUPFAM" id="SSF55424">
    <property type="entry name" value="FAD/NAD-linked reductases, dimerisation (C-terminal) domain"/>
    <property type="match status" value="1"/>
</dbReference>
<dbReference type="PANTHER" id="PTHR22912:SF217">
    <property type="entry name" value="DIHYDROLIPOYL DEHYDROGENASE"/>
    <property type="match status" value="1"/>
</dbReference>
<comment type="cofactor">
    <cofactor evidence="9">
        <name>FAD</name>
        <dbReference type="ChEBI" id="CHEBI:57692"/>
    </cofactor>
    <text evidence="9">Binds 1 FAD per subunit.</text>
</comment>
<evidence type="ECO:0000256" key="5">
    <source>
        <dbReference type="ARBA" id="ARBA00023027"/>
    </source>
</evidence>
<feature type="domain" description="FAD/NAD(P)-binding" evidence="13">
    <location>
        <begin position="9"/>
        <end position="324"/>
    </location>
</feature>
<gene>
    <name evidence="14" type="ORF">ACA1_062090</name>
</gene>
<name>L8GWY6_ACACF</name>
<dbReference type="VEuPathDB" id="AmoebaDB:ACA1_062090"/>
<evidence type="ECO:0000256" key="7">
    <source>
        <dbReference type="ARBA" id="ARBA00023284"/>
    </source>
</evidence>
<dbReference type="KEGG" id="acan:ACA1_062090"/>
<dbReference type="FunFam" id="3.30.390.30:FF:000001">
    <property type="entry name" value="Dihydrolipoyl dehydrogenase"/>
    <property type="match status" value="1"/>
</dbReference>
<dbReference type="PROSITE" id="PS00076">
    <property type="entry name" value="PYRIDINE_REDOX_1"/>
    <property type="match status" value="1"/>
</dbReference>
<dbReference type="PRINTS" id="PR00368">
    <property type="entry name" value="FADPNR"/>
</dbReference>
<evidence type="ECO:0000256" key="4">
    <source>
        <dbReference type="ARBA" id="ARBA00023002"/>
    </source>
</evidence>
<dbReference type="PANTHER" id="PTHR22912">
    <property type="entry name" value="DISULFIDE OXIDOREDUCTASE"/>
    <property type="match status" value="1"/>
</dbReference>